<evidence type="ECO:0000259" key="2">
    <source>
        <dbReference type="Pfam" id="PF13843"/>
    </source>
</evidence>
<sequence>MTSEVEGDSSDSESWYVEHTYDDDPSAAQEEAHEVVDEDSSDNELDGEAIAERHRKNAYKRIAMQRLREAVAKLPRDWRATIDNWSGLTEDEMAVLAQDTKALQKVHSDGWNLDPDTFPDTGNYPGLYSGEFGPTEEALSKAKSPLAYFFYAPVFVEQDCHGKQSRLNDRVQGMYQKQRDADKDVTREQIMDAETRKHKKIKGHEIVRCIGLLVARMLCPHSRRLADHWVTSTTGAVPVGTFERYMSKAGFGRIMQNLHFSDNADPRAENDRAWKVRPVVQKLQLTFRAGYKVPPVLAFDEVVIPSRSRHNVTNQYMKDKPHKWGTKLFMTCCANTAYCLRYVCACGVYGLLFVCFWMRLHVERWSERFLAAPSWDLKFSAEKTSMKANWEAAPRRSTPQTRRPQLRDGGSVTDRYYTSVQLAPQLLHRNVYSIGTIQANKAGFPKEVTAEYATRRRDIPRGSTKMAIIKTCHR</sequence>
<reference evidence="3 4" key="1">
    <citation type="journal article" date="2017" name="Genome Biol. Evol.">
        <title>Phytophthora megakarya and P. palmivora, closely related causal agents of cacao black pod rot, underwent increases in genome sizes and gene numbers by different mechanisms.</title>
        <authorList>
            <person name="Ali S.S."/>
            <person name="Shao J."/>
            <person name="Lary D.J."/>
            <person name="Kronmiller B."/>
            <person name="Shen D."/>
            <person name="Strem M.D."/>
            <person name="Amoako-Attah I."/>
            <person name="Akrofi A.Y."/>
            <person name="Begoude B.A."/>
            <person name="Ten Hoopen G.M."/>
            <person name="Coulibaly K."/>
            <person name="Kebe B.I."/>
            <person name="Melnick R.L."/>
            <person name="Guiltinan M.J."/>
            <person name="Tyler B.M."/>
            <person name="Meinhardt L.W."/>
            <person name="Bailey B.A."/>
        </authorList>
    </citation>
    <scope>NUCLEOTIDE SEQUENCE [LARGE SCALE GENOMIC DNA]</scope>
    <source>
        <strain evidence="4">sbr112.9</strain>
    </source>
</reference>
<dbReference type="Proteomes" id="UP000237271">
    <property type="component" value="Unassembled WGS sequence"/>
</dbReference>
<feature type="region of interest" description="Disordered" evidence="1">
    <location>
        <begin position="390"/>
        <end position="411"/>
    </location>
</feature>
<evidence type="ECO:0000256" key="1">
    <source>
        <dbReference type="SAM" id="MobiDB-lite"/>
    </source>
</evidence>
<feature type="domain" description="PiggyBac transposable element-derived protein" evidence="2">
    <location>
        <begin position="193"/>
        <end position="343"/>
    </location>
</feature>
<dbReference type="Pfam" id="PF13843">
    <property type="entry name" value="DDE_Tnp_1_7"/>
    <property type="match status" value="2"/>
</dbReference>
<comment type="caution">
    <text evidence="3">The sequence shown here is derived from an EMBL/GenBank/DDBJ whole genome shotgun (WGS) entry which is preliminary data.</text>
</comment>
<dbReference type="PANTHER" id="PTHR46599">
    <property type="entry name" value="PIGGYBAC TRANSPOSABLE ELEMENT-DERIVED PROTEIN 4"/>
    <property type="match status" value="1"/>
</dbReference>
<organism evidence="3 4">
    <name type="scientific">Phytophthora palmivora</name>
    <dbReference type="NCBI Taxonomy" id="4796"/>
    <lineage>
        <taxon>Eukaryota</taxon>
        <taxon>Sar</taxon>
        <taxon>Stramenopiles</taxon>
        <taxon>Oomycota</taxon>
        <taxon>Peronosporomycetes</taxon>
        <taxon>Peronosporales</taxon>
        <taxon>Peronosporaceae</taxon>
        <taxon>Phytophthora</taxon>
    </lineage>
</organism>
<protein>
    <recommendedName>
        <fullName evidence="2">PiggyBac transposable element-derived protein domain-containing protein</fullName>
    </recommendedName>
</protein>
<gene>
    <name evidence="3" type="ORF">PHPALM_30653</name>
</gene>
<dbReference type="EMBL" id="NCKW01016862">
    <property type="protein sequence ID" value="POM60491.1"/>
    <property type="molecule type" value="Genomic_DNA"/>
</dbReference>
<feature type="region of interest" description="Disordered" evidence="1">
    <location>
        <begin position="1"/>
        <end position="49"/>
    </location>
</feature>
<dbReference type="AlphaFoldDB" id="A0A2P4X4L6"/>
<evidence type="ECO:0000313" key="3">
    <source>
        <dbReference type="EMBL" id="POM60491.1"/>
    </source>
</evidence>
<feature type="compositionally biased region" description="Acidic residues" evidence="1">
    <location>
        <begin position="36"/>
        <end position="49"/>
    </location>
</feature>
<keyword evidence="4" id="KW-1185">Reference proteome</keyword>
<accession>A0A2P4X4L6</accession>
<dbReference type="OrthoDB" id="104649at2759"/>
<name>A0A2P4X4L6_9STRA</name>
<feature type="domain" description="PiggyBac transposable element-derived protein" evidence="2">
    <location>
        <begin position="412"/>
        <end position="466"/>
    </location>
</feature>
<evidence type="ECO:0000313" key="4">
    <source>
        <dbReference type="Proteomes" id="UP000237271"/>
    </source>
</evidence>
<dbReference type="PANTHER" id="PTHR46599:SF3">
    <property type="entry name" value="PIGGYBAC TRANSPOSABLE ELEMENT-DERIVED PROTEIN 4"/>
    <property type="match status" value="1"/>
</dbReference>
<proteinExistence type="predicted"/>
<dbReference type="InterPro" id="IPR029526">
    <property type="entry name" value="PGBD"/>
</dbReference>
<feature type="compositionally biased region" description="Acidic residues" evidence="1">
    <location>
        <begin position="1"/>
        <end position="11"/>
    </location>
</feature>